<dbReference type="GO" id="GO:0051213">
    <property type="term" value="F:dioxygenase activity"/>
    <property type="evidence" value="ECO:0007669"/>
    <property type="project" value="UniProtKB-KW"/>
</dbReference>
<dbReference type="InterPro" id="IPR051559">
    <property type="entry name" value="HIF_prolyl_hydroxylases"/>
</dbReference>
<evidence type="ECO:0000256" key="3">
    <source>
        <dbReference type="ARBA" id="ARBA00022896"/>
    </source>
</evidence>
<dbReference type="RefSeq" id="WP_172838315.1">
    <property type="nucleotide sequence ID" value="NZ_LT629690.1"/>
</dbReference>
<dbReference type="EMBL" id="LT629690">
    <property type="protein sequence ID" value="SDF80340.1"/>
    <property type="molecule type" value="Genomic_DNA"/>
</dbReference>
<evidence type="ECO:0000256" key="4">
    <source>
        <dbReference type="ARBA" id="ARBA00022964"/>
    </source>
</evidence>
<dbReference type="InterPro" id="IPR006620">
    <property type="entry name" value="Pro_4_hyd_alph"/>
</dbReference>
<dbReference type="SMART" id="SM00702">
    <property type="entry name" value="P4Hc"/>
    <property type="match status" value="1"/>
</dbReference>
<dbReference type="PROSITE" id="PS51471">
    <property type="entry name" value="FE2OG_OXY"/>
    <property type="match status" value="1"/>
</dbReference>
<sequence>MPQAPHLIVPNFLSAEDHSNLLRWTLENQNTFVPARVHTGVDDKLRRALVMQDVGPFKMPLAKAASSQYRGWLTQMGLPPFDVSGIELELAAHNDGAHFTRHTDTQTVMGQGSHRALSAVYYFHREPKSFTGGQLRLFSADDETYTDIEPTQNTLAIFPSFVPHQVMPIACPSQEFADSRFAINCWLHVRTRAATA</sequence>
<evidence type="ECO:0000313" key="9">
    <source>
        <dbReference type="Proteomes" id="UP000182427"/>
    </source>
</evidence>
<keyword evidence="2" id="KW-0479">Metal-binding</keyword>
<reference evidence="8 9" key="1">
    <citation type="submission" date="2016-10" db="EMBL/GenBank/DDBJ databases">
        <authorList>
            <person name="de Groot N.N."/>
        </authorList>
    </citation>
    <scope>NUCLEOTIDE SEQUENCE [LARGE SCALE GENOMIC DNA]</scope>
    <source>
        <strain evidence="8 9">GAS232</strain>
    </source>
</reference>
<evidence type="ECO:0000256" key="6">
    <source>
        <dbReference type="ARBA" id="ARBA00023004"/>
    </source>
</evidence>
<dbReference type="PANTHER" id="PTHR12907:SF26">
    <property type="entry name" value="HIF PROLYL HYDROXYLASE, ISOFORM C"/>
    <property type="match status" value="1"/>
</dbReference>
<protein>
    <submittedName>
        <fullName evidence="8">2OG-Fe(II) oxygenase superfamily protein</fullName>
    </submittedName>
</protein>
<name>A0A1G7P4G8_9BACT</name>
<dbReference type="GO" id="GO:0016705">
    <property type="term" value="F:oxidoreductase activity, acting on paired donors, with incorporation or reduction of molecular oxygen"/>
    <property type="evidence" value="ECO:0007669"/>
    <property type="project" value="InterPro"/>
</dbReference>
<keyword evidence="9" id="KW-1185">Reference proteome</keyword>
<dbReference type="GO" id="GO:0005506">
    <property type="term" value="F:iron ion binding"/>
    <property type="evidence" value="ECO:0007669"/>
    <property type="project" value="InterPro"/>
</dbReference>
<keyword evidence="5" id="KW-0560">Oxidoreductase</keyword>
<evidence type="ECO:0000256" key="5">
    <source>
        <dbReference type="ARBA" id="ARBA00023002"/>
    </source>
</evidence>
<evidence type="ECO:0000256" key="1">
    <source>
        <dbReference type="ARBA" id="ARBA00001961"/>
    </source>
</evidence>
<gene>
    <name evidence="8" type="ORF">SAMN05444167_3361</name>
</gene>
<proteinExistence type="predicted"/>
<dbReference type="Proteomes" id="UP000182427">
    <property type="component" value="Chromosome I"/>
</dbReference>
<accession>A0A1G7P4G8</accession>
<dbReference type="PANTHER" id="PTHR12907">
    <property type="entry name" value="EGL NINE HOMOLOG-RELATED"/>
    <property type="match status" value="1"/>
</dbReference>
<evidence type="ECO:0000313" key="8">
    <source>
        <dbReference type="EMBL" id="SDF80340.1"/>
    </source>
</evidence>
<evidence type="ECO:0000256" key="2">
    <source>
        <dbReference type="ARBA" id="ARBA00022723"/>
    </source>
</evidence>
<dbReference type="GO" id="GO:0031418">
    <property type="term" value="F:L-ascorbic acid binding"/>
    <property type="evidence" value="ECO:0007669"/>
    <property type="project" value="UniProtKB-KW"/>
</dbReference>
<feature type="domain" description="Fe2OG dioxygenase" evidence="7">
    <location>
        <begin position="80"/>
        <end position="189"/>
    </location>
</feature>
<organism evidence="8 9">
    <name type="scientific">Terriglobus roseus</name>
    <dbReference type="NCBI Taxonomy" id="392734"/>
    <lineage>
        <taxon>Bacteria</taxon>
        <taxon>Pseudomonadati</taxon>
        <taxon>Acidobacteriota</taxon>
        <taxon>Terriglobia</taxon>
        <taxon>Terriglobales</taxon>
        <taxon>Acidobacteriaceae</taxon>
        <taxon>Terriglobus</taxon>
    </lineage>
</organism>
<dbReference type="AlphaFoldDB" id="A0A1G7P4G8"/>
<keyword evidence="6" id="KW-0408">Iron</keyword>
<dbReference type="Gene3D" id="2.60.120.620">
    <property type="entry name" value="q2cbj1_9rhob like domain"/>
    <property type="match status" value="1"/>
</dbReference>
<dbReference type="InterPro" id="IPR044862">
    <property type="entry name" value="Pro_4_hyd_alph_FE2OG_OXY"/>
</dbReference>
<dbReference type="Pfam" id="PF13640">
    <property type="entry name" value="2OG-FeII_Oxy_3"/>
    <property type="match status" value="1"/>
</dbReference>
<comment type="cofactor">
    <cofactor evidence="1">
        <name>L-ascorbate</name>
        <dbReference type="ChEBI" id="CHEBI:38290"/>
    </cofactor>
</comment>
<keyword evidence="4" id="KW-0223">Dioxygenase</keyword>
<keyword evidence="3" id="KW-0847">Vitamin C</keyword>
<dbReference type="InterPro" id="IPR005123">
    <property type="entry name" value="Oxoglu/Fe-dep_dioxygenase_dom"/>
</dbReference>
<evidence type="ECO:0000259" key="7">
    <source>
        <dbReference type="PROSITE" id="PS51471"/>
    </source>
</evidence>